<dbReference type="EMBL" id="JAGQDD010000009">
    <property type="protein sequence ID" value="MBQ0931510.1"/>
    <property type="molecule type" value="Genomic_DNA"/>
</dbReference>
<evidence type="ECO:0000256" key="1">
    <source>
        <dbReference type="SAM" id="Phobius"/>
    </source>
</evidence>
<evidence type="ECO:0000313" key="3">
    <source>
        <dbReference type="Proteomes" id="UP000676246"/>
    </source>
</evidence>
<organism evidence="2 3">
    <name type="scientific">Ideonella alba</name>
    <dbReference type="NCBI Taxonomy" id="2824118"/>
    <lineage>
        <taxon>Bacteria</taxon>
        <taxon>Pseudomonadati</taxon>
        <taxon>Pseudomonadota</taxon>
        <taxon>Betaproteobacteria</taxon>
        <taxon>Burkholderiales</taxon>
        <taxon>Sphaerotilaceae</taxon>
        <taxon>Ideonella</taxon>
    </lineage>
</organism>
<name>A0A940YBA0_9BURK</name>
<dbReference type="NCBIfam" id="TIGR02532">
    <property type="entry name" value="IV_pilin_GFxxxE"/>
    <property type="match status" value="1"/>
</dbReference>
<keyword evidence="1" id="KW-0812">Transmembrane</keyword>
<dbReference type="Gene3D" id="3.30.700.10">
    <property type="entry name" value="Glycoprotein, Type 4 Pilin"/>
    <property type="match status" value="1"/>
</dbReference>
<protein>
    <submittedName>
        <fullName evidence="2">Type II secretion system protein</fullName>
    </submittedName>
</protein>
<dbReference type="Pfam" id="PF07963">
    <property type="entry name" value="N_methyl"/>
    <property type="match status" value="1"/>
</dbReference>
<evidence type="ECO:0000313" key="2">
    <source>
        <dbReference type="EMBL" id="MBQ0931510.1"/>
    </source>
</evidence>
<dbReference type="InterPro" id="IPR012902">
    <property type="entry name" value="N_methyl_site"/>
</dbReference>
<accession>A0A940YBA0</accession>
<keyword evidence="3" id="KW-1185">Reference proteome</keyword>
<comment type="caution">
    <text evidence="2">The sequence shown here is derived from an EMBL/GenBank/DDBJ whole genome shotgun (WGS) entry which is preliminary data.</text>
</comment>
<keyword evidence="1" id="KW-0472">Membrane</keyword>
<gene>
    <name evidence="2" type="ORF">KAK03_13530</name>
</gene>
<keyword evidence="1" id="KW-1133">Transmembrane helix</keyword>
<dbReference type="AlphaFoldDB" id="A0A940YBA0"/>
<dbReference type="Proteomes" id="UP000676246">
    <property type="component" value="Unassembled WGS sequence"/>
</dbReference>
<feature type="transmembrane region" description="Helical" evidence="1">
    <location>
        <begin position="12"/>
        <end position="33"/>
    </location>
</feature>
<sequence length="167" mass="18353">MKSLRRIHRAPGFSLLELAVVIVITASLLAVALPRYRDAQRYARTATLDNMALLMIQAVDQFHWQCLAAQTRDLREDCHEVRVGLWLVRGELGYPQAGLDGIGRLVGLVPGEPAADQFRVETTRQHGQAGLKVSLRHADNGTCELVYLAPAGVGQRPEITVLQSTCS</sequence>
<proteinExistence type="predicted"/>
<dbReference type="SUPFAM" id="SSF54523">
    <property type="entry name" value="Pili subunits"/>
    <property type="match status" value="1"/>
</dbReference>
<reference evidence="2 3" key="1">
    <citation type="submission" date="2021-04" db="EMBL/GenBank/DDBJ databases">
        <title>The genome sequence of Ideonella sp. 3Y2.</title>
        <authorList>
            <person name="Liu Y."/>
        </authorList>
    </citation>
    <scope>NUCLEOTIDE SEQUENCE [LARGE SCALE GENOMIC DNA]</scope>
    <source>
        <strain evidence="2 3">3Y2</strain>
    </source>
</reference>
<dbReference type="RefSeq" id="WP_210854492.1">
    <property type="nucleotide sequence ID" value="NZ_JAGQDD010000009.1"/>
</dbReference>
<dbReference type="InterPro" id="IPR045584">
    <property type="entry name" value="Pilin-like"/>
</dbReference>